<sequence length="781" mass="89866">MGIKYDWRNLELVSYTSMTNILTFIQFALVPLSKTNVRGNSSNFSVINFLKVNKILLRPIELIEEFNAINPPMRCLLSAVIIIAFINLMTYSFFFPTYRLLIYAADLFLPGMLLLGICWKSKDYEPVSAKVNAPFIILGLIWILVRIAFSLWPLIKNRHLFNWKNRTTRLLTAIFLERIKMSCKKNIDEDFVKQLDEDYERCKKLIQDREPAINWQRYPKWRKILDIAMAGVLMLIMIILSVSWGSIIKKSYQGINYESIVICCKVVTAVFAVFFGIRLLLAILYFFDKTAPKLVELRRLAFKGIIILTTLVIIPVCNLLLRATDLEDVFCEYNQYYYYNQSGENFIEYFMEHIGSGCQVCNWKSSYWTPCMTACRFNATLAQKAGREARYLSEFDVANSYTIPMVLIQVFFLFILIQIEFYIFKQHRTIIEFLPAPTTDLDAKFTSVVKNLHTSGGYVFESYTHKHSMFNFDFTQFKAFVLFATSVFPIFPSASVSSQAPFIITVIFTAVCALICIYNLVQNPYKSRLHNVVNTVDYLVSTITSLIACIATKLTINPVIGTVAYFAVFIVPFVVTFVSPFFIKFDPSMRPVKYALKDIMRKQKKFRLEKNRKKKKKGEQDFDLEDSESSSGKEDPDFTVGDFDSIAICPTYIQIGRASRAKNYEPKVRKVWTKFDLKQGDLDQATKDIFDLIDEMLDSSSFIAIDNLLGFATIYSSICLGWGVGNSIALWKTDEILYNSINPYCGEDFDFITANKTVPNSGNYSYKVNPDTLEYPSTDFI</sequence>
<dbReference type="RefSeq" id="XP_001315683.1">
    <property type="nucleotide sequence ID" value="XM_001315648.1"/>
</dbReference>
<evidence type="ECO:0000256" key="2">
    <source>
        <dbReference type="SAM" id="Phobius"/>
    </source>
</evidence>
<keyword evidence="2" id="KW-0812">Transmembrane</keyword>
<feature type="transmembrane region" description="Helical" evidence="2">
    <location>
        <begin position="131"/>
        <end position="155"/>
    </location>
</feature>
<dbReference type="AlphaFoldDB" id="A2EV77"/>
<accession>A2EV77</accession>
<keyword evidence="4" id="KW-1185">Reference proteome</keyword>
<reference evidence="3" key="1">
    <citation type="submission" date="2006-10" db="EMBL/GenBank/DDBJ databases">
        <authorList>
            <person name="Amadeo P."/>
            <person name="Zhao Q."/>
            <person name="Wortman J."/>
            <person name="Fraser-Liggett C."/>
            <person name="Carlton J."/>
        </authorList>
    </citation>
    <scope>NUCLEOTIDE SEQUENCE</scope>
    <source>
        <strain evidence="3">G3</strain>
    </source>
</reference>
<gene>
    <name evidence="3" type="ORF">TVAG_412640</name>
</gene>
<feature type="region of interest" description="Disordered" evidence="1">
    <location>
        <begin position="610"/>
        <end position="638"/>
    </location>
</feature>
<feature type="transmembrane region" description="Helical" evidence="2">
    <location>
        <begin position="401"/>
        <end position="424"/>
    </location>
</feature>
<dbReference type="OrthoDB" id="10546144at2759"/>
<feature type="transmembrane region" description="Helical" evidence="2">
    <location>
        <begin position="477"/>
        <end position="496"/>
    </location>
</feature>
<dbReference type="VEuPathDB" id="TrichDB:TVAG_412640"/>
<dbReference type="VEuPathDB" id="TrichDB:TVAGG3_0936150"/>
<dbReference type="EMBL" id="DS113504">
    <property type="protein sequence ID" value="EAY03460.1"/>
    <property type="molecule type" value="Genomic_DNA"/>
</dbReference>
<keyword evidence="2" id="KW-1133">Transmembrane helix</keyword>
<feature type="transmembrane region" description="Helical" evidence="2">
    <location>
        <begin position="300"/>
        <end position="321"/>
    </location>
</feature>
<feature type="transmembrane region" description="Helical" evidence="2">
    <location>
        <begin position="562"/>
        <end position="583"/>
    </location>
</feature>
<evidence type="ECO:0008006" key="5">
    <source>
        <dbReference type="Google" id="ProtNLM"/>
    </source>
</evidence>
<evidence type="ECO:0000313" key="4">
    <source>
        <dbReference type="Proteomes" id="UP000001542"/>
    </source>
</evidence>
<name>A2EV77_TRIV3</name>
<proteinExistence type="predicted"/>
<reference evidence="3" key="2">
    <citation type="journal article" date="2007" name="Science">
        <title>Draft genome sequence of the sexually transmitted pathogen Trichomonas vaginalis.</title>
        <authorList>
            <person name="Carlton J.M."/>
            <person name="Hirt R.P."/>
            <person name="Silva J.C."/>
            <person name="Delcher A.L."/>
            <person name="Schatz M."/>
            <person name="Zhao Q."/>
            <person name="Wortman J.R."/>
            <person name="Bidwell S.L."/>
            <person name="Alsmark U.C.M."/>
            <person name="Besteiro S."/>
            <person name="Sicheritz-Ponten T."/>
            <person name="Noel C.J."/>
            <person name="Dacks J.B."/>
            <person name="Foster P.G."/>
            <person name="Simillion C."/>
            <person name="Van de Peer Y."/>
            <person name="Miranda-Saavedra D."/>
            <person name="Barton G.J."/>
            <person name="Westrop G.D."/>
            <person name="Mueller S."/>
            <person name="Dessi D."/>
            <person name="Fiori P.L."/>
            <person name="Ren Q."/>
            <person name="Paulsen I."/>
            <person name="Zhang H."/>
            <person name="Bastida-Corcuera F.D."/>
            <person name="Simoes-Barbosa A."/>
            <person name="Brown M.T."/>
            <person name="Hayes R.D."/>
            <person name="Mukherjee M."/>
            <person name="Okumura C.Y."/>
            <person name="Schneider R."/>
            <person name="Smith A.J."/>
            <person name="Vanacova S."/>
            <person name="Villalvazo M."/>
            <person name="Haas B.J."/>
            <person name="Pertea M."/>
            <person name="Feldblyum T.V."/>
            <person name="Utterback T.R."/>
            <person name="Shu C.L."/>
            <person name="Osoegawa K."/>
            <person name="de Jong P.J."/>
            <person name="Hrdy I."/>
            <person name="Horvathova L."/>
            <person name="Zubacova Z."/>
            <person name="Dolezal P."/>
            <person name="Malik S.B."/>
            <person name="Logsdon J.M. Jr."/>
            <person name="Henze K."/>
            <person name="Gupta A."/>
            <person name="Wang C.C."/>
            <person name="Dunne R.L."/>
            <person name="Upcroft J.A."/>
            <person name="Upcroft P."/>
            <person name="White O."/>
            <person name="Salzberg S.L."/>
            <person name="Tang P."/>
            <person name="Chiu C.-H."/>
            <person name="Lee Y.-S."/>
            <person name="Embley T.M."/>
            <person name="Coombs G.H."/>
            <person name="Mottram J.C."/>
            <person name="Tachezy J."/>
            <person name="Fraser-Liggett C.M."/>
            <person name="Johnson P.J."/>
        </authorList>
    </citation>
    <scope>NUCLEOTIDE SEQUENCE [LARGE SCALE GENOMIC DNA]</scope>
    <source>
        <strain evidence="3">G3</strain>
    </source>
</reference>
<dbReference type="Proteomes" id="UP000001542">
    <property type="component" value="Unassembled WGS sequence"/>
</dbReference>
<feature type="transmembrane region" description="Helical" evidence="2">
    <location>
        <begin position="502"/>
        <end position="521"/>
    </location>
</feature>
<feature type="transmembrane region" description="Helical" evidence="2">
    <location>
        <begin position="76"/>
        <end position="94"/>
    </location>
</feature>
<protein>
    <recommendedName>
        <fullName evidence="5">TRP C-terminal domain-containing protein</fullName>
    </recommendedName>
</protein>
<evidence type="ECO:0000256" key="1">
    <source>
        <dbReference type="SAM" id="MobiDB-lite"/>
    </source>
</evidence>
<keyword evidence="2" id="KW-0472">Membrane</keyword>
<evidence type="ECO:0000313" key="3">
    <source>
        <dbReference type="EMBL" id="EAY03460.1"/>
    </source>
</evidence>
<feature type="transmembrane region" description="Helical" evidence="2">
    <location>
        <begin position="259"/>
        <end position="288"/>
    </location>
</feature>
<feature type="transmembrane region" description="Helical" evidence="2">
    <location>
        <begin position="12"/>
        <end position="32"/>
    </location>
</feature>
<dbReference type="PANTHER" id="PTHR34993:SF1">
    <property type="entry name" value="TRANSMEMBRANE PROTEIN"/>
    <property type="match status" value="1"/>
</dbReference>
<dbReference type="InParanoid" id="A2EV77"/>
<feature type="transmembrane region" description="Helical" evidence="2">
    <location>
        <begin position="224"/>
        <end position="247"/>
    </location>
</feature>
<dbReference type="PANTHER" id="PTHR34993">
    <property type="entry name" value="TRANSMEMBRANE PROTEIN"/>
    <property type="match status" value="1"/>
</dbReference>
<dbReference type="KEGG" id="tva:4761305"/>
<feature type="transmembrane region" description="Helical" evidence="2">
    <location>
        <begin position="533"/>
        <end position="556"/>
    </location>
</feature>
<feature type="transmembrane region" description="Helical" evidence="2">
    <location>
        <begin position="101"/>
        <end position="119"/>
    </location>
</feature>
<organism evidence="3 4">
    <name type="scientific">Trichomonas vaginalis (strain ATCC PRA-98 / G3)</name>
    <dbReference type="NCBI Taxonomy" id="412133"/>
    <lineage>
        <taxon>Eukaryota</taxon>
        <taxon>Metamonada</taxon>
        <taxon>Parabasalia</taxon>
        <taxon>Trichomonadida</taxon>
        <taxon>Trichomonadidae</taxon>
        <taxon>Trichomonas</taxon>
    </lineage>
</organism>